<name>A0A5B8MFA2_9CHLO</name>
<dbReference type="InterPro" id="IPR026123">
    <property type="entry name" value="STIL"/>
</dbReference>
<feature type="region of interest" description="Disordered" evidence="2">
    <location>
        <begin position="519"/>
        <end position="548"/>
    </location>
</feature>
<feature type="compositionally biased region" description="Basic and acidic residues" evidence="2">
    <location>
        <begin position="670"/>
        <end position="680"/>
    </location>
</feature>
<dbReference type="OrthoDB" id="76173at2759"/>
<evidence type="ECO:0000313" key="4">
    <source>
        <dbReference type="EMBL" id="QDZ18375.1"/>
    </source>
</evidence>
<feature type="compositionally biased region" description="Acidic residues" evidence="2">
    <location>
        <begin position="1"/>
        <end position="11"/>
    </location>
</feature>
<dbReference type="GO" id="GO:0007052">
    <property type="term" value="P:mitotic spindle organization"/>
    <property type="evidence" value="ECO:0007669"/>
    <property type="project" value="TreeGrafter"/>
</dbReference>
<feature type="region of interest" description="Disordered" evidence="2">
    <location>
        <begin position="471"/>
        <end position="502"/>
    </location>
</feature>
<dbReference type="GO" id="GO:0005815">
    <property type="term" value="C:microtubule organizing center"/>
    <property type="evidence" value="ECO:0007669"/>
    <property type="project" value="TreeGrafter"/>
</dbReference>
<sequence>MVLETDSEEEASSFFPTGGRGDGGGDGVEERGPGATSMDILAGEVSEGSTEEHFVERRAASSAPKPFFKSPKWTNPEAYLASTNSTAEIMRATSAQGLRRLARPPRFPLSRLVLWDRTAFGDVVDISPTDFVPRVHLSEGVVEDVLDEVRRGADSFVLEGALEGSSGVEQKLVLESEGEVSGKERKGEPKNFASVSGASKSVSVELVCYNSEDDMSEVKLPEEMHSSLMERLRERLDSLQGFGPGALLPTLCRCCTTKGSKSSELMLRGSLLLPSPHLKLRPIYPLLTRDTTLSQSLFSVLRRENARSYMHQKAVSSERTGFMTMDQGHRLLPLLENEPLSKEMPLVGVWVTCGPSGVRSALVYSACLRFMYSSPKVVVERTLQNGHFLLLLFSHGSGSPQCFECSFSPSEDVDAGKKQYADLPECLEYSFDWKVYSGDITSKSIQFSACESTKRAPSSGTGTSPAFVTEADEIPEEPRPSAPTPSKVMNRPVTETPAGEEEKQFERWANLQTFGITTDDSGGDGLGLGSDVAQAPSGTGERAPGPPEPTIGAGYWTPFPAAMGGGGVNSKLQESAASALISQQQQQLSMLQNQMRELEKQLKSHVAVSAAAGASEESQATKSVEEQGNEEVNGTPVANPSTQTVEEGVEASLRQARGAGDTMEEDEPVAESKPETERATEGAVTEDLPGAEKALAEGEAGRDDGDASSTSEDDIVMLVEEHVTSRGGNPVAPLPDTRASPEHSFPKVRYIPLSDEESESEEELRILSKYVSLEAYKTH</sequence>
<evidence type="ECO:0000256" key="2">
    <source>
        <dbReference type="SAM" id="MobiDB-lite"/>
    </source>
</evidence>
<keyword evidence="1" id="KW-0175">Coiled coil</keyword>
<feature type="compositionally biased region" description="Polar residues" evidence="2">
    <location>
        <begin position="630"/>
        <end position="645"/>
    </location>
</feature>
<feature type="coiled-coil region" evidence="1">
    <location>
        <begin position="581"/>
        <end position="608"/>
    </location>
</feature>
<dbReference type="GO" id="GO:0031023">
    <property type="term" value="P:microtubule organizing center organization"/>
    <property type="evidence" value="ECO:0007669"/>
    <property type="project" value="TreeGrafter"/>
</dbReference>
<dbReference type="Pfam" id="PF15253">
    <property type="entry name" value="STIL_N"/>
    <property type="match status" value="1"/>
</dbReference>
<dbReference type="Proteomes" id="UP000316726">
    <property type="component" value="Chromosome 1"/>
</dbReference>
<reference evidence="4 5" key="1">
    <citation type="submission" date="2018-07" db="EMBL/GenBank/DDBJ databases">
        <title>The complete nuclear genome of the prasinophyte Chloropicon primus (CCMP1205).</title>
        <authorList>
            <person name="Pombert J.-F."/>
            <person name="Otis C."/>
            <person name="Turmel M."/>
            <person name="Lemieux C."/>
        </authorList>
    </citation>
    <scope>NUCLEOTIDE SEQUENCE [LARGE SCALE GENOMIC DNA]</scope>
    <source>
        <strain evidence="4 5">CCMP1205</strain>
    </source>
</reference>
<gene>
    <name evidence="4" type="ORF">A3770_01p08930</name>
</gene>
<dbReference type="STRING" id="1764295.A0A5B8MFA2"/>
<dbReference type="PANTHER" id="PTHR15128:SF0">
    <property type="entry name" value="SCL-INTERRUPTING LOCUS PROTEIN"/>
    <property type="match status" value="1"/>
</dbReference>
<keyword evidence="5" id="KW-1185">Reference proteome</keyword>
<evidence type="ECO:0000259" key="3">
    <source>
        <dbReference type="Pfam" id="PF15253"/>
    </source>
</evidence>
<feature type="region of interest" description="Disordered" evidence="2">
    <location>
        <begin position="1"/>
        <end position="38"/>
    </location>
</feature>
<proteinExistence type="predicted"/>
<feature type="region of interest" description="Disordered" evidence="2">
    <location>
        <begin position="609"/>
        <end position="745"/>
    </location>
</feature>
<evidence type="ECO:0000313" key="5">
    <source>
        <dbReference type="Proteomes" id="UP000316726"/>
    </source>
</evidence>
<accession>A0A5B8MFA2</accession>
<dbReference type="EMBL" id="CP031034">
    <property type="protein sequence ID" value="QDZ18375.1"/>
    <property type="molecule type" value="Genomic_DNA"/>
</dbReference>
<feature type="compositionally biased region" description="Low complexity" evidence="2">
    <location>
        <begin position="609"/>
        <end position="620"/>
    </location>
</feature>
<protein>
    <submittedName>
        <fullName evidence="4">Putative SCL-interacting locus protein</fullName>
    </submittedName>
</protein>
<dbReference type="AlphaFoldDB" id="A0A5B8MFA2"/>
<dbReference type="GO" id="GO:0071539">
    <property type="term" value="P:protein localization to centrosome"/>
    <property type="evidence" value="ECO:0007669"/>
    <property type="project" value="TreeGrafter"/>
</dbReference>
<dbReference type="GO" id="GO:0007224">
    <property type="term" value="P:smoothened signaling pathway"/>
    <property type="evidence" value="ECO:0007669"/>
    <property type="project" value="TreeGrafter"/>
</dbReference>
<feature type="domain" description="STIL N-terminal" evidence="3">
    <location>
        <begin position="215"/>
        <end position="408"/>
    </location>
</feature>
<feature type="compositionally biased region" description="Basic and acidic residues" evidence="2">
    <location>
        <begin position="694"/>
        <end position="705"/>
    </location>
</feature>
<dbReference type="PANTHER" id="PTHR15128">
    <property type="entry name" value="TAL1 SCL INTERRUPTING LOCUS"/>
    <property type="match status" value="1"/>
</dbReference>
<evidence type="ECO:0000256" key="1">
    <source>
        <dbReference type="SAM" id="Coils"/>
    </source>
</evidence>
<organism evidence="4 5">
    <name type="scientific">Chloropicon primus</name>
    <dbReference type="NCBI Taxonomy" id="1764295"/>
    <lineage>
        <taxon>Eukaryota</taxon>
        <taxon>Viridiplantae</taxon>
        <taxon>Chlorophyta</taxon>
        <taxon>Chloropicophyceae</taxon>
        <taxon>Chloropicales</taxon>
        <taxon>Chloropicaceae</taxon>
        <taxon>Chloropicon</taxon>
    </lineage>
</organism>
<dbReference type="InterPro" id="IPR057731">
    <property type="entry name" value="STIL_N"/>
</dbReference>